<dbReference type="Pfam" id="PF19481">
    <property type="entry name" value="DUF6017"/>
    <property type="match status" value="1"/>
</dbReference>
<evidence type="ECO:0000313" key="3">
    <source>
        <dbReference type="EMBL" id="PLT84519.1"/>
    </source>
</evidence>
<evidence type="ECO:0000259" key="1">
    <source>
        <dbReference type="Pfam" id="PF06970"/>
    </source>
</evidence>
<dbReference type="InterPro" id="IPR010724">
    <property type="entry name" value="RepA_N"/>
</dbReference>
<name>A0A2N5PY59_MEDGN</name>
<gene>
    <name evidence="3" type="ORF">CDL20_11505</name>
</gene>
<organism evidence="3 4">
    <name type="scientific">Mediterraneibacter gnavus</name>
    <name type="common">Ruminococcus gnavus</name>
    <dbReference type="NCBI Taxonomy" id="33038"/>
    <lineage>
        <taxon>Bacteria</taxon>
        <taxon>Bacillati</taxon>
        <taxon>Bacillota</taxon>
        <taxon>Clostridia</taxon>
        <taxon>Lachnospirales</taxon>
        <taxon>Lachnospiraceae</taxon>
        <taxon>Mediterraneibacter</taxon>
    </lineage>
</organism>
<evidence type="ECO:0000313" key="4">
    <source>
        <dbReference type="Proteomes" id="UP000234840"/>
    </source>
</evidence>
<dbReference type="Proteomes" id="UP000234840">
    <property type="component" value="Unassembled WGS sequence"/>
</dbReference>
<dbReference type="AlphaFoldDB" id="A0A2N5PY59"/>
<feature type="domain" description="Replication initiator A N-terminal" evidence="1">
    <location>
        <begin position="19"/>
        <end position="93"/>
    </location>
</feature>
<protein>
    <submittedName>
        <fullName evidence="3">Uncharacterized protein</fullName>
    </submittedName>
</protein>
<feature type="domain" description="DUF6017" evidence="2">
    <location>
        <begin position="206"/>
        <end position="327"/>
    </location>
</feature>
<comment type="caution">
    <text evidence="3">The sequence shown here is derived from an EMBL/GenBank/DDBJ whole genome shotgun (WGS) entry which is preliminary data.</text>
</comment>
<dbReference type="Pfam" id="PF06970">
    <property type="entry name" value="RepA_N"/>
    <property type="match status" value="1"/>
</dbReference>
<evidence type="ECO:0000259" key="2">
    <source>
        <dbReference type="Pfam" id="PF19481"/>
    </source>
</evidence>
<dbReference type="RefSeq" id="WP_101882729.1">
    <property type="nucleotide sequence ID" value="NZ_NIHW01000031.1"/>
</dbReference>
<reference evidence="3 4" key="1">
    <citation type="journal article" date="2017" name="Genome Med.">
        <title>A novel Ruminococcus gnavus clade enriched in inflammatory bowel disease patients.</title>
        <authorList>
            <person name="Hall A.B."/>
            <person name="Yassour M."/>
            <person name="Sauk J."/>
            <person name="Garner A."/>
            <person name="Jiang X."/>
            <person name="Arthur T."/>
            <person name="Lagoudas G.K."/>
            <person name="Vatanen T."/>
            <person name="Fornelos N."/>
            <person name="Wilson R."/>
            <person name="Bertha M."/>
            <person name="Cohen M."/>
            <person name="Garber J."/>
            <person name="Khalili H."/>
            <person name="Gevers D."/>
            <person name="Ananthakrishnan A.N."/>
            <person name="Kugathasan S."/>
            <person name="Lander E.S."/>
            <person name="Blainey P."/>
            <person name="Vlamakis H."/>
            <person name="Xavier R.J."/>
            <person name="Huttenhower C."/>
        </authorList>
    </citation>
    <scope>NUCLEOTIDE SEQUENCE [LARGE SCALE GENOMIC DNA]</scope>
    <source>
        <strain evidence="3 4">RJX1128</strain>
    </source>
</reference>
<proteinExistence type="predicted"/>
<dbReference type="EMBL" id="NIHW01000031">
    <property type="protein sequence ID" value="PLT84519.1"/>
    <property type="molecule type" value="Genomic_DNA"/>
</dbReference>
<sequence>MDKKMNFKYFYGTEADQFSFYRIPKALFTNECFKDLSSDAKILYGLMLDRMSLSIKNQWFDEENRAYIYFSIEDIMELLNCGRNKAVKSLQELDDEKGIGLIEKRRQGFGKVTIIYVKSFIQEGCEEQKKEKSKMVKFTNQTSVEEEETEEVYISNFKKSQKQTSRSPENKLQEVYISNSNNTNINNTNLSENKSNHIVSADGIGSEEDEMETLHTYQSLIKDNLDYDSLLVSHPHDKNQIDEIVDLIVETVMCKSDKVLIASNWYSGALVRGKFMKLDYSHVEYVLHCLEGNTSKIKNIKKYLLAALFNAPSTISGYYRAEVNHDMPWLAR</sequence>
<accession>A0A2N5PY59</accession>
<dbReference type="InterPro" id="IPR046059">
    <property type="entry name" value="DUF6017"/>
</dbReference>